<gene>
    <name evidence="2" type="ORF">FO442_00080</name>
</gene>
<dbReference type="EMBL" id="VLPL01000001">
    <property type="protein sequence ID" value="TSJ47560.1"/>
    <property type="molecule type" value="Genomic_DNA"/>
</dbReference>
<dbReference type="AlphaFoldDB" id="A0A556N5U4"/>
<organism evidence="2 3">
    <name type="scientific">Fluviicola chungangensis</name>
    <dbReference type="NCBI Taxonomy" id="2597671"/>
    <lineage>
        <taxon>Bacteria</taxon>
        <taxon>Pseudomonadati</taxon>
        <taxon>Bacteroidota</taxon>
        <taxon>Flavobacteriia</taxon>
        <taxon>Flavobacteriales</taxon>
        <taxon>Crocinitomicaceae</taxon>
        <taxon>Fluviicola</taxon>
    </lineage>
</organism>
<evidence type="ECO:0000313" key="3">
    <source>
        <dbReference type="Proteomes" id="UP000316008"/>
    </source>
</evidence>
<keyword evidence="1" id="KW-1133">Transmembrane helix</keyword>
<evidence type="ECO:0000256" key="1">
    <source>
        <dbReference type="SAM" id="Phobius"/>
    </source>
</evidence>
<comment type="caution">
    <text evidence="2">The sequence shown here is derived from an EMBL/GenBank/DDBJ whole genome shotgun (WGS) entry which is preliminary data.</text>
</comment>
<name>A0A556N5U4_9FLAO</name>
<dbReference type="RefSeq" id="WP_144331096.1">
    <property type="nucleotide sequence ID" value="NZ_VLPL01000001.1"/>
</dbReference>
<protein>
    <submittedName>
        <fullName evidence="2">Uncharacterized protein</fullName>
    </submittedName>
</protein>
<dbReference type="OrthoDB" id="9553733at2"/>
<keyword evidence="1" id="KW-0472">Membrane</keyword>
<sequence>MIQENKHIVDDLERIPIQIPSDAYFEELKKNLLTEIGTHRLKKKGAPGIISMYRRWYVWGSAAAILVFILLFPWNNTGTSSSEPINLSSVSNEEIYDYLNENIEDLDAETIAVHLSTDAIAASEDPGKDKNAFLEENNGSHSYTSPLLEHIEDEEILDYLNNESGELDEYLLIES</sequence>
<feature type="transmembrane region" description="Helical" evidence="1">
    <location>
        <begin position="56"/>
        <end position="74"/>
    </location>
</feature>
<evidence type="ECO:0000313" key="2">
    <source>
        <dbReference type="EMBL" id="TSJ47560.1"/>
    </source>
</evidence>
<accession>A0A556N5U4</accession>
<keyword evidence="1" id="KW-0812">Transmembrane</keyword>
<dbReference type="Proteomes" id="UP000316008">
    <property type="component" value="Unassembled WGS sequence"/>
</dbReference>
<keyword evidence="3" id="KW-1185">Reference proteome</keyword>
<reference evidence="2 3" key="1">
    <citation type="submission" date="2019-07" db="EMBL/GenBank/DDBJ databases">
        <authorList>
            <person name="Huq M.A."/>
        </authorList>
    </citation>
    <scope>NUCLEOTIDE SEQUENCE [LARGE SCALE GENOMIC DNA]</scope>
    <source>
        <strain evidence="2 3">MAH-3</strain>
    </source>
</reference>
<proteinExistence type="predicted"/>